<keyword evidence="2" id="KW-0813">Transport</keyword>
<dbReference type="GO" id="GO:0005739">
    <property type="term" value="C:mitochondrion"/>
    <property type="evidence" value="ECO:0007669"/>
    <property type="project" value="TreeGrafter"/>
</dbReference>
<keyword evidence="3" id="KW-0249">Electron transport</keyword>
<dbReference type="PROSITE" id="PS51352">
    <property type="entry name" value="THIOREDOXIN_2"/>
    <property type="match status" value="1"/>
</dbReference>
<dbReference type="GO" id="GO:0045454">
    <property type="term" value="P:cell redox homeostasis"/>
    <property type="evidence" value="ECO:0007669"/>
    <property type="project" value="TreeGrafter"/>
</dbReference>
<dbReference type="Proteomes" id="UP001152759">
    <property type="component" value="Chromosome 5"/>
</dbReference>
<gene>
    <name evidence="7" type="ORF">BEMITA_LOCUS9605</name>
</gene>
<dbReference type="CDD" id="cd02947">
    <property type="entry name" value="TRX_family"/>
    <property type="match status" value="1"/>
</dbReference>
<evidence type="ECO:0000259" key="6">
    <source>
        <dbReference type="PROSITE" id="PS51352"/>
    </source>
</evidence>
<evidence type="ECO:0000313" key="7">
    <source>
        <dbReference type="EMBL" id="CAH0390935.1"/>
    </source>
</evidence>
<comment type="similarity">
    <text evidence="1">Belongs to the thioredoxin family.</text>
</comment>
<proteinExistence type="inferred from homology"/>
<evidence type="ECO:0000256" key="5">
    <source>
        <dbReference type="ARBA" id="ARBA00023284"/>
    </source>
</evidence>
<organism evidence="7 8">
    <name type="scientific">Bemisia tabaci</name>
    <name type="common">Sweetpotato whitefly</name>
    <name type="synonym">Aleurodes tabaci</name>
    <dbReference type="NCBI Taxonomy" id="7038"/>
    <lineage>
        <taxon>Eukaryota</taxon>
        <taxon>Metazoa</taxon>
        <taxon>Ecdysozoa</taxon>
        <taxon>Arthropoda</taxon>
        <taxon>Hexapoda</taxon>
        <taxon>Insecta</taxon>
        <taxon>Pterygota</taxon>
        <taxon>Neoptera</taxon>
        <taxon>Paraneoptera</taxon>
        <taxon>Hemiptera</taxon>
        <taxon>Sternorrhyncha</taxon>
        <taxon>Aleyrodoidea</taxon>
        <taxon>Aleyrodidae</taxon>
        <taxon>Aleyrodinae</taxon>
        <taxon>Bemisia</taxon>
    </lineage>
</organism>
<dbReference type="NCBIfam" id="TIGR01068">
    <property type="entry name" value="thioredoxin"/>
    <property type="match status" value="1"/>
</dbReference>
<evidence type="ECO:0000256" key="2">
    <source>
        <dbReference type="ARBA" id="ARBA00022448"/>
    </source>
</evidence>
<dbReference type="AlphaFoldDB" id="A0A9P0AHP4"/>
<feature type="domain" description="Thioredoxin" evidence="6">
    <location>
        <begin position="23"/>
        <end position="136"/>
    </location>
</feature>
<name>A0A9P0AHP4_BEMTA</name>
<reference evidence="7" key="1">
    <citation type="submission" date="2021-12" db="EMBL/GenBank/DDBJ databases">
        <authorList>
            <person name="King R."/>
        </authorList>
    </citation>
    <scope>NUCLEOTIDE SEQUENCE</scope>
</reference>
<protein>
    <recommendedName>
        <fullName evidence="6">Thioredoxin domain-containing protein</fullName>
    </recommendedName>
</protein>
<dbReference type="PRINTS" id="PR00421">
    <property type="entry name" value="THIOREDOXIN"/>
</dbReference>
<dbReference type="Gene3D" id="3.40.30.10">
    <property type="entry name" value="Glutaredoxin"/>
    <property type="match status" value="1"/>
</dbReference>
<keyword evidence="4" id="KW-1015">Disulfide bond</keyword>
<evidence type="ECO:0000256" key="3">
    <source>
        <dbReference type="ARBA" id="ARBA00022982"/>
    </source>
</evidence>
<dbReference type="GO" id="GO:0015035">
    <property type="term" value="F:protein-disulfide reductase activity"/>
    <property type="evidence" value="ECO:0007669"/>
    <property type="project" value="InterPro"/>
</dbReference>
<dbReference type="PANTHER" id="PTHR43601:SF3">
    <property type="entry name" value="THIOREDOXIN, MITOCHONDRIAL"/>
    <property type="match status" value="1"/>
</dbReference>
<dbReference type="KEGG" id="btab:109031106"/>
<evidence type="ECO:0000313" key="8">
    <source>
        <dbReference type="Proteomes" id="UP001152759"/>
    </source>
</evidence>
<dbReference type="InterPro" id="IPR036249">
    <property type="entry name" value="Thioredoxin-like_sf"/>
</dbReference>
<sequence>MSLRVFSRLNSLLKVQETLLIGGRRLESSNSFKIQDVKDFEERVKSSKKPVIVDFFATWCNPCRTLTPRLESVIEERKGEVLLAKVDIDENTDLAMDYEVGAVPVLLVMREGKVLERLVGLQDTDKLRKFIDQAIEAPVPK</sequence>
<evidence type="ECO:0000256" key="4">
    <source>
        <dbReference type="ARBA" id="ARBA00023157"/>
    </source>
</evidence>
<dbReference type="OrthoDB" id="2121326at2759"/>
<dbReference type="SUPFAM" id="SSF52833">
    <property type="entry name" value="Thioredoxin-like"/>
    <property type="match status" value="1"/>
</dbReference>
<dbReference type="InterPro" id="IPR005746">
    <property type="entry name" value="Thioredoxin"/>
</dbReference>
<dbReference type="FunFam" id="3.40.30.10:FF:000001">
    <property type="entry name" value="Thioredoxin"/>
    <property type="match status" value="1"/>
</dbReference>
<dbReference type="InterPro" id="IPR013766">
    <property type="entry name" value="Thioredoxin_domain"/>
</dbReference>
<dbReference type="PANTHER" id="PTHR43601">
    <property type="entry name" value="THIOREDOXIN, MITOCHONDRIAL"/>
    <property type="match status" value="1"/>
</dbReference>
<evidence type="ECO:0000256" key="1">
    <source>
        <dbReference type="ARBA" id="ARBA00008987"/>
    </source>
</evidence>
<keyword evidence="5" id="KW-0676">Redox-active center</keyword>
<accession>A0A9P0AHP4</accession>
<dbReference type="Pfam" id="PF00085">
    <property type="entry name" value="Thioredoxin"/>
    <property type="match status" value="1"/>
</dbReference>
<dbReference type="EMBL" id="OU963866">
    <property type="protein sequence ID" value="CAH0390935.1"/>
    <property type="molecule type" value="Genomic_DNA"/>
</dbReference>
<keyword evidence="8" id="KW-1185">Reference proteome</keyword>